<feature type="domain" description="Bacterial phospholipase C C-terminal" evidence="4">
    <location>
        <begin position="596"/>
        <end position="667"/>
    </location>
</feature>
<organism evidence="5 6">
    <name type="scientific">Novosphingobium pituita</name>
    <dbReference type="NCBI Taxonomy" id="3056842"/>
    <lineage>
        <taxon>Bacteria</taxon>
        <taxon>Pseudomonadati</taxon>
        <taxon>Pseudomonadota</taxon>
        <taxon>Alphaproteobacteria</taxon>
        <taxon>Sphingomonadales</taxon>
        <taxon>Sphingomonadaceae</taxon>
        <taxon>Novosphingobium</taxon>
    </lineage>
</organism>
<dbReference type="InterPro" id="IPR017767">
    <property type="entry name" value="PC-PLC"/>
</dbReference>
<dbReference type="PANTHER" id="PTHR31956:SF1">
    <property type="entry name" value="NON-SPECIFIC PHOSPHOLIPASE C1"/>
    <property type="match status" value="1"/>
</dbReference>
<dbReference type="Gene3D" id="3.40.720.10">
    <property type="entry name" value="Alkaline Phosphatase, subunit A"/>
    <property type="match status" value="1"/>
</dbReference>
<gene>
    <name evidence="5" type="ORF">NUTIK01_04840</name>
</gene>
<protein>
    <recommendedName>
        <fullName evidence="2">phospholipase C</fullName>
        <ecNumber evidence="2">3.1.4.3</ecNumber>
    </recommendedName>
</protein>
<dbReference type="InterPro" id="IPR006311">
    <property type="entry name" value="TAT_signal"/>
</dbReference>
<evidence type="ECO:0000256" key="1">
    <source>
        <dbReference type="ARBA" id="ARBA00009717"/>
    </source>
</evidence>
<name>A0ABQ6P4C8_9SPHN</name>
<proteinExistence type="inferred from homology"/>
<comment type="caution">
    <text evidence="5">The sequence shown here is derived from an EMBL/GenBank/DDBJ whole genome shotgun (WGS) entry which is preliminary data.</text>
</comment>
<comment type="similarity">
    <text evidence="1">Belongs to the bacterial phospholipase C family.</text>
</comment>
<dbReference type="InterPro" id="IPR017850">
    <property type="entry name" value="Alkaline_phosphatase_core_sf"/>
</dbReference>
<evidence type="ECO:0000256" key="3">
    <source>
        <dbReference type="ARBA" id="ARBA00022801"/>
    </source>
</evidence>
<dbReference type="Pfam" id="PF04185">
    <property type="entry name" value="Phosphoesterase"/>
    <property type="match status" value="1"/>
</dbReference>
<sequence>MKHLPSRRTFLQAVAGAAAAGTMPAAIARALSLPANRRTGTIRDVEHVVVLMQENRSFDHYYGTMRGVRGFGDPRPLLLRSGASVFHQPTPDGKGVVLPFHLDGTISNAQGMASLDHSWKGAFAQWAEYDSWIRHKTPQTMGHFVRKDIPFYHALADAFTIGDQYFCSIHGPTNPNRMFLFSGTSGLSVGDARAQAVDNVDDGNWTADMARDKADFPAVSRWTTYAERLENAGISWKLYQEYENFGDNSLAFFAQFRGIDKASPLYRRGRAWVEGSSLETAATSQAEHLVAAFARDVAADSLPQVSWIVAPYRYSEHPEATPAYGESLTARLVEALVANPAVWAKTALIINYDENDGFFDHIPGPVPAIAREQGLSTIDTRGEAYQGEPVGLGIRVPLLVVSPWSRGGFVNSQVFDHTSVIRFLEQRFGVMEPNISPWRRAVTGDLTSMFDFADPDGSALHALPVIGDYRARVAAQASLAHPAPPAQQVLPRQEPGQRPARALPYRLAVEESGQGADWRLTFRNDGAQGAVFQVYDRKGEAGPWTYTVGAGSHLDDRLPGLAQGPYRLVVRGPNGFVRELAGEEAPGGVRVTLEEAGDAVILRLANAGAVPVRLSLRRLAYDAGSLGEVSLAPGKTRSVRVPIVESHHWYDLLVEGPDGFVRRFAGHVETGKTSWSDPAMGQQVSV</sequence>
<dbReference type="RefSeq" id="WP_317973553.1">
    <property type="nucleotide sequence ID" value="NZ_BTFW01000001.1"/>
</dbReference>
<dbReference type="InterPro" id="IPR007312">
    <property type="entry name" value="Phosphoesterase"/>
</dbReference>
<feature type="domain" description="Bacterial phospholipase C C-terminal" evidence="4">
    <location>
        <begin position="499"/>
        <end position="582"/>
    </location>
</feature>
<dbReference type="PROSITE" id="PS51318">
    <property type="entry name" value="TAT"/>
    <property type="match status" value="1"/>
</dbReference>
<dbReference type="EMBL" id="BTFW01000001">
    <property type="protein sequence ID" value="GMM59707.1"/>
    <property type="molecule type" value="Genomic_DNA"/>
</dbReference>
<reference evidence="5 6" key="1">
    <citation type="submission" date="2023-06" db="EMBL/GenBank/DDBJ databases">
        <title>Draft genome sequence of Novosphingobium sp. strain IK01.</title>
        <authorList>
            <person name="Hatamoto M."/>
            <person name="Ikarashi T."/>
            <person name="Yamaguchi T."/>
        </authorList>
    </citation>
    <scope>NUCLEOTIDE SEQUENCE [LARGE SCALE GENOMIC DNA]</scope>
    <source>
        <strain evidence="5 6">IK01</strain>
    </source>
</reference>
<dbReference type="NCBIfam" id="TIGR03396">
    <property type="entry name" value="PC_PLC"/>
    <property type="match status" value="1"/>
</dbReference>
<dbReference type="Pfam" id="PF05506">
    <property type="entry name" value="PLipase_C_C"/>
    <property type="match status" value="2"/>
</dbReference>
<evidence type="ECO:0000313" key="6">
    <source>
        <dbReference type="Proteomes" id="UP001187221"/>
    </source>
</evidence>
<dbReference type="InterPro" id="IPR008475">
    <property type="entry name" value="PLipase_C_C"/>
</dbReference>
<evidence type="ECO:0000256" key="2">
    <source>
        <dbReference type="ARBA" id="ARBA00012018"/>
    </source>
</evidence>
<evidence type="ECO:0000259" key="4">
    <source>
        <dbReference type="Pfam" id="PF05506"/>
    </source>
</evidence>
<dbReference type="Proteomes" id="UP001187221">
    <property type="component" value="Unassembled WGS sequence"/>
</dbReference>
<accession>A0ABQ6P4C8</accession>
<evidence type="ECO:0000313" key="5">
    <source>
        <dbReference type="EMBL" id="GMM59707.1"/>
    </source>
</evidence>
<dbReference type="EC" id="3.1.4.3" evidence="2"/>
<dbReference type="CDD" id="cd16014">
    <property type="entry name" value="PLC"/>
    <property type="match status" value="1"/>
</dbReference>
<keyword evidence="3" id="KW-0378">Hydrolase</keyword>
<keyword evidence="6" id="KW-1185">Reference proteome</keyword>
<dbReference type="PANTHER" id="PTHR31956">
    <property type="entry name" value="NON-SPECIFIC PHOSPHOLIPASE C4-RELATED"/>
    <property type="match status" value="1"/>
</dbReference>